<dbReference type="AlphaFoldDB" id="A0A1X0ITB2"/>
<accession>A0A1X0ITB2</accession>
<dbReference type="RefSeq" id="WP_016888107.1">
    <property type="nucleotide sequence ID" value="NZ_MVII01000029.1"/>
</dbReference>
<protein>
    <submittedName>
        <fullName evidence="1">Uncharacterized protein</fullName>
    </submittedName>
</protein>
<proteinExistence type="predicted"/>
<reference evidence="1 2" key="1">
    <citation type="submission" date="2016-12" db="EMBL/GenBank/DDBJ databases">
        <title>The new phylogeny of genus Mycobacterium.</title>
        <authorList>
            <person name="Tortoli E."/>
            <person name="Trovato A."/>
            <person name="Cirillo D.M."/>
        </authorList>
    </citation>
    <scope>NUCLEOTIDE SEQUENCE [LARGE SCALE GENOMIC DNA]</scope>
    <source>
        <strain evidence="1 2">CCUG 66554</strain>
    </source>
</reference>
<name>A0A1X0ITB2_9MYCO</name>
<organism evidence="1 2">
    <name type="scientific">Mycobacteroides saopaulense</name>
    <dbReference type="NCBI Taxonomy" id="1578165"/>
    <lineage>
        <taxon>Bacteria</taxon>
        <taxon>Bacillati</taxon>
        <taxon>Actinomycetota</taxon>
        <taxon>Actinomycetes</taxon>
        <taxon>Mycobacteriales</taxon>
        <taxon>Mycobacteriaceae</taxon>
        <taxon>Mycobacteroides</taxon>
    </lineage>
</organism>
<dbReference type="Proteomes" id="UP000192434">
    <property type="component" value="Unassembled WGS sequence"/>
</dbReference>
<dbReference type="EMBL" id="MVII01000029">
    <property type="protein sequence ID" value="ORB51986.1"/>
    <property type="molecule type" value="Genomic_DNA"/>
</dbReference>
<comment type="caution">
    <text evidence="1">The sequence shown here is derived from an EMBL/GenBank/DDBJ whole genome shotgun (WGS) entry which is preliminary data.</text>
</comment>
<evidence type="ECO:0000313" key="2">
    <source>
        <dbReference type="Proteomes" id="UP000192434"/>
    </source>
</evidence>
<gene>
    <name evidence="1" type="ORF">BST43_19700</name>
</gene>
<dbReference type="OrthoDB" id="4764040at2"/>
<sequence>MSITKNDRYAKDLASAWNLSLNAARDIREKQISSGAPSVNDLMPALLRHYDHKLRDFGSLCLGVRPLPSRVSFDRWTVPAAKNTPSVDALVATRLFEGGPVFADTGEDCIGVGISGGANSGKTTMLHALIEQGAVVTSPLDTVLAVVAAPDAPIFTRVAHLGDRVLRLTPGNLDVGSAERPKYGKPEKALLIFIDNADLILAGDESTWQFVEKWTANIERNRARVFYTAATAAPRVLPRRLLTGSQHVNLCGGTLPNAPVPRDDWMFCASGQGEAGLCMSDLPAGNSPNVPNEPYRFPGWRHEGPNSPGDPVTRAALFDDVVPAPWHGELDVSGVSEEGHELSAYSSADLLTRDMTSTASPNAQAIAILEADISEAAQRWDFAGFYTGNNPKDILSEIRQKRFPRPIVRSAPGLFLAEDPNIWANNDL</sequence>
<evidence type="ECO:0000313" key="1">
    <source>
        <dbReference type="EMBL" id="ORB51986.1"/>
    </source>
</evidence>